<proteinExistence type="predicted"/>
<comment type="caution">
    <text evidence="12">The sequence shown here is derived from an EMBL/GenBank/DDBJ whole genome shotgun (WGS) entry which is preliminary data.</text>
</comment>
<feature type="transmembrane region" description="Helical" evidence="9">
    <location>
        <begin position="450"/>
        <end position="470"/>
    </location>
</feature>
<feature type="compositionally biased region" description="Gly residues" evidence="8">
    <location>
        <begin position="512"/>
        <end position="533"/>
    </location>
</feature>
<evidence type="ECO:0000313" key="12">
    <source>
        <dbReference type="EMBL" id="MFI2324422.1"/>
    </source>
</evidence>
<evidence type="ECO:0000256" key="4">
    <source>
        <dbReference type="ARBA" id="ARBA00022679"/>
    </source>
</evidence>
<feature type="transmembrane region" description="Helical" evidence="9">
    <location>
        <begin position="126"/>
        <end position="148"/>
    </location>
</feature>
<dbReference type="InterPro" id="IPR038731">
    <property type="entry name" value="RgtA/B/C-like"/>
</dbReference>
<evidence type="ECO:0000256" key="6">
    <source>
        <dbReference type="ARBA" id="ARBA00022989"/>
    </source>
</evidence>
<feature type="compositionally biased region" description="Gly residues" evidence="8">
    <location>
        <begin position="596"/>
        <end position="618"/>
    </location>
</feature>
<keyword evidence="4 12" id="KW-0808">Transferase</keyword>
<dbReference type="Proteomes" id="UP001611450">
    <property type="component" value="Unassembled WGS sequence"/>
</dbReference>
<evidence type="ECO:0000313" key="13">
    <source>
        <dbReference type="Proteomes" id="UP001611450"/>
    </source>
</evidence>
<organism evidence="12 13">
    <name type="scientific">Nocardia beijingensis</name>
    <dbReference type="NCBI Taxonomy" id="95162"/>
    <lineage>
        <taxon>Bacteria</taxon>
        <taxon>Bacillati</taxon>
        <taxon>Actinomycetota</taxon>
        <taxon>Actinomycetes</taxon>
        <taxon>Mycobacteriales</taxon>
        <taxon>Nocardiaceae</taxon>
        <taxon>Nocardia</taxon>
    </lineage>
</organism>
<evidence type="ECO:0000256" key="9">
    <source>
        <dbReference type="SAM" id="Phobius"/>
    </source>
</evidence>
<name>A0ABW7WN47_9NOCA</name>
<feature type="transmembrane region" description="Helical" evidence="9">
    <location>
        <begin position="313"/>
        <end position="332"/>
    </location>
</feature>
<keyword evidence="3 12" id="KW-0328">Glycosyltransferase</keyword>
<evidence type="ECO:0000256" key="7">
    <source>
        <dbReference type="ARBA" id="ARBA00023136"/>
    </source>
</evidence>
<keyword evidence="13" id="KW-1185">Reference proteome</keyword>
<keyword evidence="2" id="KW-1003">Cell membrane</keyword>
<dbReference type="PANTHER" id="PTHR33908">
    <property type="entry name" value="MANNOSYLTRANSFERASE YKCB-RELATED"/>
    <property type="match status" value="1"/>
</dbReference>
<sequence length="735" mass="75451">MTATLTARPVAAEPRPRAERNWEYPALAALLLGTAVAYLCNLSANGWANSFYSAAVQAGSVSWKAFFFGSSDAANSITVDKPPASLWVMELSVRAFGLDSWSILVPEVLLGVAAVALLWATVRRPFGPAAGLLAGSALAVTPVAALMFRFDNPEALLVFLMIAAAWAMTRAVEDGRWRWLVLTGALIGFGFLTKQLQVLLVVPALALTYVLAGPPKLGKRILQLFAAAAAMVVAAGWWLLAVELWPASSRPWIGGSHQNSILELTLGYNGLGRLNGNERGSVGPGGDLPPGGNGMWGETGITRMFEPAQGGQIAWLIPAALVALVVGIVLRGRAARTDRQRASLVLWGGWLLATGLVFSFMAGIFHSYYTVALAPAIAALVGAGAVLAWRGRHRLWVRLASALAVGLTTATAWMLLSRSAEWQPWLRWTVLVVGVLATIAVLLPAPRKLAVVSALAVAFTFLAGPVAYAVDTIATPHAGSIPSAGPNVAMRGRPPWGEGMPGMGRRMPDGAGTTGRDGGAQGPGGTPQDGGSPGTTPNGRNQKPGSPFPGTGPQGNMPGGQAPTGNAPGGQGTPPGSTPQGNAPGGQAPDGAMPQGTGGMTGDGGPGPNGGGGMGGLLGASEPSARVVSLLEQNGGDYTWVAAAIGSNSAAGLQLATELPVMPIGGFNGSDPSPTLEQFEQYVAEGKIHYFVGGGRGGPGSSSSSPSAQITQWVEENFTAIQVDGVTLYDLTATH</sequence>
<dbReference type="InterPro" id="IPR050297">
    <property type="entry name" value="LipidA_mod_glycosyltrf_83"/>
</dbReference>
<evidence type="ECO:0000259" key="11">
    <source>
        <dbReference type="Pfam" id="PF24878"/>
    </source>
</evidence>
<gene>
    <name evidence="12" type="ORF">ACH47G_28395</name>
</gene>
<dbReference type="PANTHER" id="PTHR33908:SF3">
    <property type="entry name" value="UNDECAPRENYL PHOSPHATE-ALPHA-4-AMINO-4-DEOXY-L-ARABINOSE ARABINOSYL TRANSFERASE"/>
    <property type="match status" value="1"/>
</dbReference>
<dbReference type="Pfam" id="PF24878">
    <property type="entry name" value="YkcB_C"/>
    <property type="match status" value="1"/>
</dbReference>
<dbReference type="RefSeq" id="WP_396946538.1">
    <property type="nucleotide sequence ID" value="NZ_JBIRXV010000008.1"/>
</dbReference>
<protein>
    <submittedName>
        <fullName evidence="12">Glycosyltransferase family 39 protein</fullName>
        <ecNumber evidence="12">2.4.-.-</ecNumber>
    </submittedName>
</protein>
<feature type="domain" description="Putative mannosyltransferase YkcA/B-like C-terminal" evidence="11">
    <location>
        <begin position="628"/>
        <end position="717"/>
    </location>
</feature>
<feature type="transmembrane region" description="Helical" evidence="9">
    <location>
        <begin position="344"/>
        <end position="362"/>
    </location>
</feature>
<dbReference type="GO" id="GO:0016757">
    <property type="term" value="F:glycosyltransferase activity"/>
    <property type="evidence" value="ECO:0007669"/>
    <property type="project" value="UniProtKB-KW"/>
</dbReference>
<feature type="transmembrane region" description="Helical" evidence="9">
    <location>
        <begin position="155"/>
        <end position="172"/>
    </location>
</feature>
<feature type="transmembrane region" description="Helical" evidence="9">
    <location>
        <begin position="395"/>
        <end position="413"/>
    </location>
</feature>
<evidence type="ECO:0000259" key="10">
    <source>
        <dbReference type="Pfam" id="PF13231"/>
    </source>
</evidence>
<reference evidence="12 13" key="1">
    <citation type="submission" date="2024-10" db="EMBL/GenBank/DDBJ databases">
        <title>The Natural Products Discovery Center: Release of the First 8490 Sequenced Strains for Exploring Actinobacteria Biosynthetic Diversity.</title>
        <authorList>
            <person name="Kalkreuter E."/>
            <person name="Kautsar S.A."/>
            <person name="Yang D."/>
            <person name="Bader C.D."/>
            <person name="Teijaro C.N."/>
            <person name="Fluegel L."/>
            <person name="Davis C.M."/>
            <person name="Simpson J.R."/>
            <person name="Lauterbach L."/>
            <person name="Steele A.D."/>
            <person name="Gui C."/>
            <person name="Meng S."/>
            <person name="Li G."/>
            <person name="Viehrig K."/>
            <person name="Ye F."/>
            <person name="Su P."/>
            <person name="Kiefer A.F."/>
            <person name="Nichols A."/>
            <person name="Cepeda A.J."/>
            <person name="Yan W."/>
            <person name="Fan B."/>
            <person name="Jiang Y."/>
            <person name="Adhikari A."/>
            <person name="Zheng C.-J."/>
            <person name="Schuster L."/>
            <person name="Cowan T.M."/>
            <person name="Smanski M.J."/>
            <person name="Chevrette M.G."/>
            <person name="De Carvalho L.P.S."/>
            <person name="Shen B."/>
        </authorList>
    </citation>
    <scope>NUCLEOTIDE SEQUENCE [LARGE SCALE GENOMIC DNA]</scope>
    <source>
        <strain evidence="12 13">NPDC019626</strain>
    </source>
</reference>
<keyword evidence="5 9" id="KW-0812">Transmembrane</keyword>
<feature type="transmembrane region" description="Helical" evidence="9">
    <location>
        <begin position="184"/>
        <end position="209"/>
    </location>
</feature>
<dbReference type="InterPro" id="IPR056785">
    <property type="entry name" value="YkcA/B-like_C"/>
</dbReference>
<feature type="transmembrane region" description="Helical" evidence="9">
    <location>
        <begin position="425"/>
        <end position="443"/>
    </location>
</feature>
<keyword evidence="6 9" id="KW-1133">Transmembrane helix</keyword>
<accession>A0ABW7WN47</accession>
<evidence type="ECO:0000256" key="8">
    <source>
        <dbReference type="SAM" id="MobiDB-lite"/>
    </source>
</evidence>
<feature type="transmembrane region" description="Helical" evidence="9">
    <location>
        <begin position="221"/>
        <end position="240"/>
    </location>
</feature>
<feature type="region of interest" description="Disordered" evidence="8">
    <location>
        <begin position="479"/>
        <end position="620"/>
    </location>
</feature>
<dbReference type="Pfam" id="PF13231">
    <property type="entry name" value="PMT_2"/>
    <property type="match status" value="1"/>
</dbReference>
<feature type="compositionally biased region" description="Low complexity" evidence="8">
    <location>
        <begin position="490"/>
        <end position="511"/>
    </location>
</feature>
<dbReference type="EMBL" id="JBIRXV010000008">
    <property type="protein sequence ID" value="MFI2324422.1"/>
    <property type="molecule type" value="Genomic_DNA"/>
</dbReference>
<dbReference type="EC" id="2.4.-.-" evidence="12"/>
<evidence type="ECO:0000256" key="2">
    <source>
        <dbReference type="ARBA" id="ARBA00022475"/>
    </source>
</evidence>
<evidence type="ECO:0000256" key="3">
    <source>
        <dbReference type="ARBA" id="ARBA00022676"/>
    </source>
</evidence>
<feature type="transmembrane region" description="Helical" evidence="9">
    <location>
        <begin position="101"/>
        <end position="120"/>
    </location>
</feature>
<feature type="domain" description="Glycosyltransferase RgtA/B/C/D-like" evidence="10">
    <location>
        <begin position="80"/>
        <end position="237"/>
    </location>
</feature>
<keyword evidence="7 9" id="KW-0472">Membrane</keyword>
<evidence type="ECO:0000256" key="5">
    <source>
        <dbReference type="ARBA" id="ARBA00022692"/>
    </source>
</evidence>
<comment type="subcellular location">
    <subcellularLocation>
        <location evidence="1">Cell membrane</location>
        <topology evidence="1">Multi-pass membrane protein</topology>
    </subcellularLocation>
</comment>
<evidence type="ECO:0000256" key="1">
    <source>
        <dbReference type="ARBA" id="ARBA00004651"/>
    </source>
</evidence>
<feature type="transmembrane region" description="Helical" evidence="9">
    <location>
        <begin position="368"/>
        <end position="388"/>
    </location>
</feature>